<evidence type="ECO:0000313" key="14">
    <source>
        <dbReference type="Proteomes" id="UP001183643"/>
    </source>
</evidence>
<evidence type="ECO:0000259" key="12">
    <source>
        <dbReference type="SMART" id="SM00387"/>
    </source>
</evidence>
<dbReference type="InterPro" id="IPR050482">
    <property type="entry name" value="Sensor_HK_TwoCompSys"/>
</dbReference>
<keyword evidence="6 13" id="KW-0418">Kinase</keyword>
<dbReference type="GO" id="GO:0005524">
    <property type="term" value="F:ATP binding"/>
    <property type="evidence" value="ECO:0007669"/>
    <property type="project" value="UniProtKB-KW"/>
</dbReference>
<evidence type="ECO:0000256" key="10">
    <source>
        <dbReference type="SAM" id="Phobius"/>
    </source>
</evidence>
<keyword evidence="8" id="KW-0902">Two-component regulatory system</keyword>
<dbReference type="GO" id="GO:0000155">
    <property type="term" value="F:phosphorelay sensor kinase activity"/>
    <property type="evidence" value="ECO:0007669"/>
    <property type="project" value="InterPro"/>
</dbReference>
<keyword evidence="11" id="KW-0732">Signal</keyword>
<evidence type="ECO:0000256" key="5">
    <source>
        <dbReference type="ARBA" id="ARBA00022741"/>
    </source>
</evidence>
<keyword evidence="3" id="KW-0597">Phosphoprotein</keyword>
<dbReference type="Gene3D" id="3.30.565.10">
    <property type="entry name" value="Histidine kinase-like ATPase, C-terminal domain"/>
    <property type="match status" value="1"/>
</dbReference>
<proteinExistence type="predicted"/>
<dbReference type="Pfam" id="PF02518">
    <property type="entry name" value="HATPase_c"/>
    <property type="match status" value="1"/>
</dbReference>
<dbReference type="InterPro" id="IPR011712">
    <property type="entry name" value="Sig_transdc_His_kin_sub3_dim/P"/>
</dbReference>
<keyword evidence="5" id="KW-0547">Nucleotide-binding</keyword>
<evidence type="ECO:0000256" key="6">
    <source>
        <dbReference type="ARBA" id="ARBA00022777"/>
    </source>
</evidence>
<evidence type="ECO:0000256" key="1">
    <source>
        <dbReference type="ARBA" id="ARBA00000085"/>
    </source>
</evidence>
<accession>A0AAE3YYW3</accession>
<keyword evidence="9" id="KW-0175">Coiled coil</keyword>
<dbReference type="InterPro" id="IPR055558">
    <property type="entry name" value="DUF7134"/>
</dbReference>
<keyword evidence="10" id="KW-1133">Transmembrane helix</keyword>
<keyword evidence="10" id="KW-0472">Membrane</keyword>
<evidence type="ECO:0000256" key="11">
    <source>
        <dbReference type="SAM" id="SignalP"/>
    </source>
</evidence>
<comment type="catalytic activity">
    <reaction evidence="1">
        <text>ATP + protein L-histidine = ADP + protein N-phospho-L-histidine.</text>
        <dbReference type="EC" id="2.7.13.3"/>
    </reaction>
</comment>
<evidence type="ECO:0000256" key="4">
    <source>
        <dbReference type="ARBA" id="ARBA00022679"/>
    </source>
</evidence>
<dbReference type="Gene3D" id="1.20.5.1930">
    <property type="match status" value="1"/>
</dbReference>
<dbReference type="SMART" id="SM00387">
    <property type="entry name" value="HATPase_c"/>
    <property type="match status" value="1"/>
</dbReference>
<dbReference type="SUPFAM" id="SSF55874">
    <property type="entry name" value="ATPase domain of HSP90 chaperone/DNA topoisomerase II/histidine kinase"/>
    <property type="match status" value="1"/>
</dbReference>
<feature type="transmembrane region" description="Helical" evidence="10">
    <location>
        <begin position="49"/>
        <end position="74"/>
    </location>
</feature>
<evidence type="ECO:0000256" key="7">
    <source>
        <dbReference type="ARBA" id="ARBA00022840"/>
    </source>
</evidence>
<comment type="caution">
    <text evidence="13">The sequence shown here is derived from an EMBL/GenBank/DDBJ whole genome shotgun (WGS) entry which is preliminary data.</text>
</comment>
<evidence type="ECO:0000256" key="8">
    <source>
        <dbReference type="ARBA" id="ARBA00023012"/>
    </source>
</evidence>
<dbReference type="Pfam" id="PF23539">
    <property type="entry name" value="DUF7134"/>
    <property type="match status" value="1"/>
</dbReference>
<evidence type="ECO:0000256" key="2">
    <source>
        <dbReference type="ARBA" id="ARBA00012438"/>
    </source>
</evidence>
<dbReference type="GO" id="GO:0016020">
    <property type="term" value="C:membrane"/>
    <property type="evidence" value="ECO:0007669"/>
    <property type="project" value="InterPro"/>
</dbReference>
<feature type="domain" description="Histidine kinase/HSP90-like ATPase" evidence="12">
    <location>
        <begin position="282"/>
        <end position="374"/>
    </location>
</feature>
<feature type="transmembrane region" description="Helical" evidence="10">
    <location>
        <begin position="124"/>
        <end position="143"/>
    </location>
</feature>
<reference evidence="13" key="1">
    <citation type="submission" date="2023-07" db="EMBL/GenBank/DDBJ databases">
        <title>Sequencing the genomes of 1000 actinobacteria strains.</title>
        <authorList>
            <person name="Klenk H.-P."/>
        </authorList>
    </citation>
    <scope>NUCLEOTIDE SEQUENCE</scope>
    <source>
        <strain evidence="13">DSM 44707</strain>
    </source>
</reference>
<organism evidence="13 14">
    <name type="scientific">Catenuloplanes atrovinosus</name>
    <dbReference type="NCBI Taxonomy" id="137266"/>
    <lineage>
        <taxon>Bacteria</taxon>
        <taxon>Bacillati</taxon>
        <taxon>Actinomycetota</taxon>
        <taxon>Actinomycetes</taxon>
        <taxon>Micromonosporales</taxon>
        <taxon>Micromonosporaceae</taxon>
        <taxon>Catenuloplanes</taxon>
    </lineage>
</organism>
<name>A0AAE3YYW3_9ACTN</name>
<dbReference type="PANTHER" id="PTHR24421:SF10">
    <property type="entry name" value="NITRATE_NITRITE SENSOR PROTEIN NARQ"/>
    <property type="match status" value="1"/>
</dbReference>
<dbReference type="EC" id="2.7.13.3" evidence="2"/>
<keyword evidence="14" id="KW-1185">Reference proteome</keyword>
<dbReference type="AlphaFoldDB" id="A0AAE3YYW3"/>
<dbReference type="EMBL" id="JAVDYB010000001">
    <property type="protein sequence ID" value="MDR7281101.1"/>
    <property type="molecule type" value="Genomic_DNA"/>
</dbReference>
<dbReference type="InterPro" id="IPR003594">
    <property type="entry name" value="HATPase_dom"/>
</dbReference>
<feature type="chain" id="PRO_5042056699" description="histidine kinase" evidence="11">
    <location>
        <begin position="20"/>
        <end position="381"/>
    </location>
</feature>
<dbReference type="PANTHER" id="PTHR24421">
    <property type="entry name" value="NITRATE/NITRITE SENSOR PROTEIN NARX-RELATED"/>
    <property type="match status" value="1"/>
</dbReference>
<keyword evidence="7" id="KW-0067">ATP-binding</keyword>
<dbReference type="InterPro" id="IPR036890">
    <property type="entry name" value="HATPase_C_sf"/>
</dbReference>
<evidence type="ECO:0000313" key="13">
    <source>
        <dbReference type="EMBL" id="MDR7281101.1"/>
    </source>
</evidence>
<evidence type="ECO:0000256" key="9">
    <source>
        <dbReference type="SAM" id="Coils"/>
    </source>
</evidence>
<gene>
    <name evidence="13" type="ORF">J2S41_007879</name>
</gene>
<sequence>MTALVAVPLGLSSIPFALAADGVAGVLIWPVTVALVLAMPLRHRRPGTAYLVVLAAGLTLVAVSETVVFLPVYLAMPMVLYSVAAQGPGWARRSGLFWVVAAPTLVLARLVTTPGTVVGPTPGAVLVLWSVYAAPLAIGWIWGDATRSRRRWYQQLAERADRLERERRALDRAAVAEERARIARELHDVVAHHVSVIVVQADGARYALSTEPELAREALDTISATGREALTELRGLLGVLRGDGGSGPAPQPGVAGIPALVADSAVPAALSVAGRERPVPGSLGLTAYRVVQEALTNALKHGGPGVTAEVRLAWRRSSLVIDVTDTGGGPPAAGGSGHGIIGMRERVAAAGGRLETGPRPERGFRVHAELPLRGIEHEESA</sequence>
<dbReference type="Proteomes" id="UP001183643">
    <property type="component" value="Unassembled WGS sequence"/>
</dbReference>
<feature type="signal peptide" evidence="11">
    <location>
        <begin position="1"/>
        <end position="19"/>
    </location>
</feature>
<evidence type="ECO:0000256" key="3">
    <source>
        <dbReference type="ARBA" id="ARBA00022553"/>
    </source>
</evidence>
<keyword evidence="10" id="KW-0812">Transmembrane</keyword>
<dbReference type="Pfam" id="PF07730">
    <property type="entry name" value="HisKA_3"/>
    <property type="match status" value="1"/>
</dbReference>
<protein>
    <recommendedName>
        <fullName evidence="2">histidine kinase</fullName>
        <ecNumber evidence="2">2.7.13.3</ecNumber>
    </recommendedName>
</protein>
<dbReference type="GO" id="GO:0046983">
    <property type="term" value="F:protein dimerization activity"/>
    <property type="evidence" value="ECO:0007669"/>
    <property type="project" value="InterPro"/>
</dbReference>
<feature type="coiled-coil region" evidence="9">
    <location>
        <begin position="153"/>
        <end position="180"/>
    </location>
</feature>
<dbReference type="CDD" id="cd16917">
    <property type="entry name" value="HATPase_UhpB-NarQ-NarX-like"/>
    <property type="match status" value="1"/>
</dbReference>
<keyword evidence="4" id="KW-0808">Transferase</keyword>
<dbReference type="RefSeq" id="WP_310376058.1">
    <property type="nucleotide sequence ID" value="NZ_JAVDYB010000001.1"/>
</dbReference>